<dbReference type="Pfam" id="PF02518">
    <property type="entry name" value="HATPase_c"/>
    <property type="match status" value="1"/>
</dbReference>
<dbReference type="PROSITE" id="PS50109">
    <property type="entry name" value="HIS_KIN"/>
    <property type="match status" value="1"/>
</dbReference>
<evidence type="ECO:0000313" key="17">
    <source>
        <dbReference type="EMBL" id="CUV63492.1"/>
    </source>
</evidence>
<dbReference type="SMART" id="SM00388">
    <property type="entry name" value="HisKA"/>
    <property type="match status" value="1"/>
</dbReference>
<dbReference type="EC" id="2.7.13.3" evidence="2"/>
<sequence length="655" mass="71629">MPCFPVAGGMQGVAQLPMRHVHGVPAGNGLAAQSVIPDPIPCTPLTASLRPLLTKLGLASRAPLELDARAKLLAAVHRGAPMGIAASVVLPVLTLAAFWDSGNRLALAGWCLIMLCLTASGLRFYFGYRYDMTRMTLAAHTRKWWTGMRIMSAVGGLAWGSSAGLYLVSPSLEFSSLLMIVIIGVAAGAVLSQAPVPSNLLILGTGILTPHFALAEQAFPEHGLYVRCVLLFFAAFLARHAANIHSTLVREIQLENESRQLARRYQDEKQRALSASEEKSRFLAAASHDLRQPVHALVLLVEALRARNQSESLAPLVEQLASGAQTIDLLFRSLLDLSKLESRKTSPTLEPVDLGEVITEVVQQFLPDARAKGLALTQRIPPLPVFGMAEPVLLRRALFNLLQNALRYTSHGGVMVALRVRQKHLRIEVWDTGIGIAPEHQKDIFSSYYQVENPERDPSQGLGLGLAIYKECVRLLRGTHGVRSVPGRGSMFWMALRPVPAEIKAPLAAQPRSEQKRAVLEQPRFSGVVLVVDDDAQIRNAWHALLEAWGVEVHSAADGPTADHLLMRGLRPQIIFCDLRLPGKEDGLQLLERWQVSHPEAHAVLLTGDRNSAALARAEEAGYLLLAKPMDPNMLRVLLKRWLRGRAAEPQVAAY</sequence>
<dbReference type="EMBL" id="LN899820">
    <property type="protein sequence ID" value="CUV54429.1"/>
    <property type="molecule type" value="Genomic_DNA"/>
</dbReference>
<dbReference type="InterPro" id="IPR036097">
    <property type="entry name" value="HisK_dim/P_sf"/>
</dbReference>
<dbReference type="Pfam" id="PF00512">
    <property type="entry name" value="HisKA"/>
    <property type="match status" value="1"/>
</dbReference>
<feature type="transmembrane region" description="Helical" evidence="7">
    <location>
        <begin position="174"/>
        <end position="192"/>
    </location>
</feature>
<reference evidence="12" key="1">
    <citation type="submission" date="2015-10" db="EMBL/GenBank/DDBJ databases">
        <authorList>
            <person name="Gilbert D.G."/>
        </authorList>
    </citation>
    <scope>NUCLEOTIDE SEQUENCE</scope>
    <source>
        <strain evidence="12">Phyl III-seqv23</strain>
    </source>
</reference>
<evidence type="ECO:0000313" key="16">
    <source>
        <dbReference type="EMBL" id="CUV54429.1"/>
    </source>
</evidence>
<dbReference type="CDD" id="cd00156">
    <property type="entry name" value="REC"/>
    <property type="match status" value="1"/>
</dbReference>
<gene>
    <name evidence="12" type="primary">vsrB</name>
    <name evidence="10" type="ORF">PSS4_v1_160018</name>
    <name evidence="17" type="ORF">RD1301_v1_3510006</name>
    <name evidence="11" type="ORF">RUN1744_v1_840032</name>
    <name evidence="12" type="ORF">RUN1985_v1_280024</name>
    <name evidence="16" type="ORF">RUN215_v1_340044</name>
    <name evidence="13" type="ORF">TD1301_v1_1760001</name>
    <name evidence="14" type="ORF">TF3108_v1_70123</name>
    <name evidence="15" type="ORF">TO10_v1_100084</name>
</gene>
<dbReference type="PATRIC" id="fig|305.118.peg.2124"/>
<dbReference type="InterPro" id="IPR036890">
    <property type="entry name" value="HATPase_C_sf"/>
</dbReference>
<evidence type="ECO:0000313" key="10">
    <source>
        <dbReference type="EMBL" id="CUV16613.1"/>
    </source>
</evidence>
<dbReference type="InterPro" id="IPR001789">
    <property type="entry name" value="Sig_transdc_resp-reg_receiver"/>
</dbReference>
<dbReference type="PANTHER" id="PTHR43047:SF9">
    <property type="entry name" value="HISTIDINE KINASE"/>
    <property type="match status" value="1"/>
</dbReference>
<dbReference type="PROSITE" id="PS50110">
    <property type="entry name" value="RESPONSE_REGULATORY"/>
    <property type="match status" value="1"/>
</dbReference>
<dbReference type="InterPro" id="IPR011006">
    <property type="entry name" value="CheY-like_superfamily"/>
</dbReference>
<evidence type="ECO:0000313" key="15">
    <source>
        <dbReference type="EMBL" id="CUV43759.1"/>
    </source>
</evidence>
<dbReference type="InterPro" id="IPR005467">
    <property type="entry name" value="His_kinase_dom"/>
</dbReference>
<dbReference type="EMBL" id="LN899826">
    <property type="protein sequence ID" value="CUV38142.1"/>
    <property type="molecule type" value="Genomic_DNA"/>
</dbReference>
<protein>
    <recommendedName>
        <fullName evidence="2">histidine kinase</fullName>
        <ecNumber evidence="2">2.7.13.3</ecNumber>
    </recommendedName>
</protein>
<dbReference type="Pfam" id="PF00072">
    <property type="entry name" value="Response_reg"/>
    <property type="match status" value="1"/>
</dbReference>
<organism evidence="12">
    <name type="scientific">Ralstonia solanacearum</name>
    <name type="common">Pseudomonas solanacearum</name>
    <dbReference type="NCBI Taxonomy" id="305"/>
    <lineage>
        <taxon>Bacteria</taxon>
        <taxon>Pseudomonadati</taxon>
        <taxon>Pseudomonadota</taxon>
        <taxon>Betaproteobacteria</taxon>
        <taxon>Burkholderiales</taxon>
        <taxon>Burkholderiaceae</taxon>
        <taxon>Ralstonia</taxon>
        <taxon>Ralstonia solanacearum species complex</taxon>
    </lineage>
</organism>
<keyword evidence="5" id="KW-0418">Kinase</keyword>
<keyword evidence="4" id="KW-0808">Transferase</keyword>
<feature type="domain" description="Histidine kinase" evidence="8">
    <location>
        <begin position="285"/>
        <end position="500"/>
    </location>
</feature>
<comment type="catalytic activity">
    <reaction evidence="1">
        <text>ATP + protein L-histidine = ADP + protein N-phospho-L-histidine.</text>
        <dbReference type="EC" id="2.7.13.3"/>
    </reaction>
</comment>
<keyword evidence="7" id="KW-0812">Transmembrane</keyword>
<dbReference type="CDD" id="cd00082">
    <property type="entry name" value="HisKA"/>
    <property type="match status" value="1"/>
</dbReference>
<accession>A0A0S4V3N1</accession>
<dbReference type="Gene3D" id="1.10.287.130">
    <property type="match status" value="1"/>
</dbReference>
<dbReference type="Gene3D" id="3.30.565.10">
    <property type="entry name" value="Histidine kinase-like ATPase, C-terminal domain"/>
    <property type="match status" value="1"/>
</dbReference>
<dbReference type="EMBL" id="LN899827">
    <property type="protein sequence ID" value="CUV43759.1"/>
    <property type="molecule type" value="Genomic_DNA"/>
</dbReference>
<dbReference type="Gene3D" id="3.40.50.2300">
    <property type="match status" value="1"/>
</dbReference>
<dbReference type="EMBL" id="LN899823">
    <property type="protein sequence ID" value="CUV25105.1"/>
    <property type="molecule type" value="Genomic_DNA"/>
</dbReference>
<dbReference type="GO" id="GO:0009927">
    <property type="term" value="F:histidine phosphotransfer kinase activity"/>
    <property type="evidence" value="ECO:0007669"/>
    <property type="project" value="TreeGrafter"/>
</dbReference>
<feature type="modified residue" description="4-aspartylphosphate" evidence="6">
    <location>
        <position position="578"/>
    </location>
</feature>
<feature type="domain" description="Response regulatory" evidence="9">
    <location>
        <begin position="528"/>
        <end position="643"/>
    </location>
</feature>
<dbReference type="PRINTS" id="PR00344">
    <property type="entry name" value="BCTRLSENSOR"/>
</dbReference>
<feature type="transmembrane region" description="Helical" evidence="7">
    <location>
        <begin position="105"/>
        <end position="126"/>
    </location>
</feature>
<dbReference type="SUPFAM" id="SSF55874">
    <property type="entry name" value="ATPase domain of HSP90 chaperone/DNA topoisomerase II/histidine kinase"/>
    <property type="match status" value="1"/>
</dbReference>
<evidence type="ECO:0000256" key="6">
    <source>
        <dbReference type="PROSITE-ProRule" id="PRU00169"/>
    </source>
</evidence>
<name>A0A0S4V3N1_RALSL</name>
<dbReference type="InterPro" id="IPR004358">
    <property type="entry name" value="Sig_transdc_His_kin-like_C"/>
</dbReference>
<dbReference type="SMART" id="SM00448">
    <property type="entry name" value="REC"/>
    <property type="match status" value="1"/>
</dbReference>
<evidence type="ECO:0000313" key="14">
    <source>
        <dbReference type="EMBL" id="CUV38142.1"/>
    </source>
</evidence>
<dbReference type="InterPro" id="IPR003661">
    <property type="entry name" value="HisK_dim/P_dom"/>
</dbReference>
<dbReference type="SUPFAM" id="SSF47384">
    <property type="entry name" value="Homodimeric domain of signal transducing histidine kinase"/>
    <property type="match status" value="1"/>
</dbReference>
<dbReference type="PANTHER" id="PTHR43047">
    <property type="entry name" value="TWO-COMPONENT HISTIDINE PROTEIN KINASE"/>
    <property type="match status" value="1"/>
</dbReference>
<evidence type="ECO:0000313" key="13">
    <source>
        <dbReference type="EMBL" id="CUV35932.1"/>
    </source>
</evidence>
<evidence type="ECO:0000256" key="4">
    <source>
        <dbReference type="ARBA" id="ARBA00022679"/>
    </source>
</evidence>
<keyword evidence="3 6" id="KW-0597">Phosphoprotein</keyword>
<feature type="transmembrane region" description="Helical" evidence="7">
    <location>
        <begin position="79"/>
        <end position="99"/>
    </location>
</feature>
<keyword evidence="7" id="KW-1133">Transmembrane helix</keyword>
<feature type="transmembrane region" description="Helical" evidence="7">
    <location>
        <begin position="147"/>
        <end position="168"/>
    </location>
</feature>
<evidence type="ECO:0000256" key="5">
    <source>
        <dbReference type="ARBA" id="ARBA00022777"/>
    </source>
</evidence>
<dbReference type="EMBL" id="LN899824">
    <property type="protein sequence ID" value="CUV28709.1"/>
    <property type="molecule type" value="Genomic_DNA"/>
</dbReference>
<evidence type="ECO:0000256" key="2">
    <source>
        <dbReference type="ARBA" id="ARBA00012438"/>
    </source>
</evidence>
<evidence type="ECO:0000256" key="1">
    <source>
        <dbReference type="ARBA" id="ARBA00000085"/>
    </source>
</evidence>
<dbReference type="AlphaFoldDB" id="A0A0S4V3N1"/>
<dbReference type="InterPro" id="IPR003594">
    <property type="entry name" value="HATPase_dom"/>
</dbReference>
<dbReference type="EMBL" id="LN899821">
    <property type="protein sequence ID" value="CUV16613.1"/>
    <property type="molecule type" value="Genomic_DNA"/>
</dbReference>
<evidence type="ECO:0000259" key="9">
    <source>
        <dbReference type="PROSITE" id="PS50110"/>
    </source>
</evidence>
<dbReference type="SMART" id="SM00387">
    <property type="entry name" value="HATPase_c"/>
    <property type="match status" value="1"/>
</dbReference>
<evidence type="ECO:0000313" key="11">
    <source>
        <dbReference type="EMBL" id="CUV25105.1"/>
    </source>
</evidence>
<evidence type="ECO:0000259" key="8">
    <source>
        <dbReference type="PROSITE" id="PS50109"/>
    </source>
</evidence>
<evidence type="ECO:0000256" key="3">
    <source>
        <dbReference type="ARBA" id="ARBA00022553"/>
    </source>
</evidence>
<dbReference type="GO" id="GO:0005886">
    <property type="term" value="C:plasma membrane"/>
    <property type="evidence" value="ECO:0007669"/>
    <property type="project" value="TreeGrafter"/>
</dbReference>
<dbReference type="EMBL" id="LN899822">
    <property type="protein sequence ID" value="CUV63492.1"/>
    <property type="molecule type" value="Genomic_DNA"/>
</dbReference>
<evidence type="ECO:0000313" key="12">
    <source>
        <dbReference type="EMBL" id="CUV28709.1"/>
    </source>
</evidence>
<dbReference type="EMBL" id="LN899825">
    <property type="protein sequence ID" value="CUV35932.1"/>
    <property type="molecule type" value="Genomic_DNA"/>
</dbReference>
<dbReference type="GO" id="GO:0000155">
    <property type="term" value="F:phosphorelay sensor kinase activity"/>
    <property type="evidence" value="ECO:0007669"/>
    <property type="project" value="InterPro"/>
</dbReference>
<proteinExistence type="predicted"/>
<dbReference type="SUPFAM" id="SSF52172">
    <property type="entry name" value="CheY-like"/>
    <property type="match status" value="1"/>
</dbReference>
<evidence type="ECO:0000256" key="7">
    <source>
        <dbReference type="SAM" id="Phobius"/>
    </source>
</evidence>
<keyword evidence="7" id="KW-0472">Membrane</keyword>